<evidence type="ECO:0000256" key="1">
    <source>
        <dbReference type="SAM" id="MobiDB-lite"/>
    </source>
</evidence>
<dbReference type="OrthoDB" id="7306418at2"/>
<dbReference type="AlphaFoldDB" id="A0A8B2NIZ3"/>
<gene>
    <name evidence="2" type="ORF">DLJ53_27595</name>
</gene>
<feature type="region of interest" description="Disordered" evidence="1">
    <location>
        <begin position="100"/>
        <end position="119"/>
    </location>
</feature>
<protein>
    <recommendedName>
        <fullName evidence="4">Tail assembly chaperone</fullName>
    </recommendedName>
</protein>
<dbReference type="EMBL" id="QHHQ01000008">
    <property type="protein sequence ID" value="RAH97622.1"/>
    <property type="molecule type" value="Genomic_DNA"/>
</dbReference>
<reference evidence="2 3" key="1">
    <citation type="submission" date="2018-05" db="EMBL/GenBank/DDBJ databases">
        <title>Acuticoccus sediminis sp. nov., isolated from deep-sea sediment of Indian Ocean.</title>
        <authorList>
            <person name="Liu X."/>
            <person name="Lai Q."/>
            <person name="Du Y."/>
            <person name="Sun F."/>
            <person name="Zhang X."/>
            <person name="Wang S."/>
            <person name="Shao Z."/>
        </authorList>
    </citation>
    <scope>NUCLEOTIDE SEQUENCE [LARGE SCALE GENOMIC DNA]</scope>
    <source>
        <strain evidence="2 3">PTG4-2</strain>
    </source>
</reference>
<proteinExistence type="predicted"/>
<sequence>MMHGVQLTVDDIELTLIPTLRAAMTLNNRFGMETILDGVIREKFSIIEAVIHACAVNANPRDIAKATRLALRPYPAPAFTEAILNVVLGLAGATPDLYEDADDTEATKGTKSTTSTEKPNPKRFYAELFEVATGWLGYTPKDALDCTPGQILAAQRGRAKLLNQLFGSGAKDKAQKPYVAKDPKSRDALMTAMFANAVKG</sequence>
<accession>A0A8B2NIZ3</accession>
<evidence type="ECO:0000313" key="2">
    <source>
        <dbReference type="EMBL" id="RAH97622.1"/>
    </source>
</evidence>
<name>A0A8B2NIZ3_9HYPH</name>
<keyword evidence="3" id="KW-1185">Reference proteome</keyword>
<dbReference type="Proteomes" id="UP000249590">
    <property type="component" value="Unassembled WGS sequence"/>
</dbReference>
<feature type="compositionally biased region" description="Low complexity" evidence="1">
    <location>
        <begin position="107"/>
        <end position="118"/>
    </location>
</feature>
<comment type="caution">
    <text evidence="2">The sequence shown here is derived from an EMBL/GenBank/DDBJ whole genome shotgun (WGS) entry which is preliminary data.</text>
</comment>
<evidence type="ECO:0000313" key="3">
    <source>
        <dbReference type="Proteomes" id="UP000249590"/>
    </source>
</evidence>
<evidence type="ECO:0008006" key="4">
    <source>
        <dbReference type="Google" id="ProtNLM"/>
    </source>
</evidence>
<dbReference type="RefSeq" id="WP_111351420.1">
    <property type="nucleotide sequence ID" value="NZ_QHHQ01000008.1"/>
</dbReference>
<organism evidence="2 3">
    <name type="scientific">Acuticoccus sediminis</name>
    <dbReference type="NCBI Taxonomy" id="2184697"/>
    <lineage>
        <taxon>Bacteria</taxon>
        <taxon>Pseudomonadati</taxon>
        <taxon>Pseudomonadota</taxon>
        <taxon>Alphaproteobacteria</taxon>
        <taxon>Hyphomicrobiales</taxon>
        <taxon>Amorphaceae</taxon>
        <taxon>Acuticoccus</taxon>
    </lineage>
</organism>